<feature type="domain" description="HTH marR-type" evidence="4">
    <location>
        <begin position="5"/>
        <end position="137"/>
    </location>
</feature>
<dbReference type="PROSITE" id="PS50995">
    <property type="entry name" value="HTH_MARR_2"/>
    <property type="match status" value="1"/>
</dbReference>
<evidence type="ECO:0000259" key="4">
    <source>
        <dbReference type="PROSITE" id="PS50995"/>
    </source>
</evidence>
<dbReference type="Gene3D" id="1.10.10.10">
    <property type="entry name" value="Winged helix-like DNA-binding domain superfamily/Winged helix DNA-binding domain"/>
    <property type="match status" value="1"/>
</dbReference>
<dbReference type="GO" id="GO:0003677">
    <property type="term" value="F:DNA binding"/>
    <property type="evidence" value="ECO:0007669"/>
    <property type="project" value="UniProtKB-KW"/>
</dbReference>
<protein>
    <submittedName>
        <fullName evidence="5">MarR family transcriptional regulator</fullName>
    </submittedName>
</protein>
<evidence type="ECO:0000256" key="3">
    <source>
        <dbReference type="ARBA" id="ARBA00023163"/>
    </source>
</evidence>
<keyword evidence="1" id="KW-0805">Transcription regulation</keyword>
<comment type="caution">
    <text evidence="5">The sequence shown here is derived from an EMBL/GenBank/DDBJ whole genome shotgun (WGS) entry which is preliminary data.</text>
</comment>
<evidence type="ECO:0000256" key="2">
    <source>
        <dbReference type="ARBA" id="ARBA00023125"/>
    </source>
</evidence>
<dbReference type="Pfam" id="PF01047">
    <property type="entry name" value="MarR"/>
    <property type="match status" value="1"/>
</dbReference>
<dbReference type="SMART" id="SM00347">
    <property type="entry name" value="HTH_MARR"/>
    <property type="match status" value="1"/>
</dbReference>
<proteinExistence type="predicted"/>
<dbReference type="Proteomes" id="UP000537131">
    <property type="component" value="Unassembled WGS sequence"/>
</dbReference>
<keyword evidence="3" id="KW-0804">Transcription</keyword>
<keyword evidence="2" id="KW-0238">DNA-binding</keyword>
<dbReference type="GO" id="GO:0003700">
    <property type="term" value="F:DNA-binding transcription factor activity"/>
    <property type="evidence" value="ECO:0007669"/>
    <property type="project" value="InterPro"/>
</dbReference>
<dbReference type="EMBL" id="JABBNI010000025">
    <property type="protein sequence ID" value="NMM63617.1"/>
    <property type="molecule type" value="Genomic_DNA"/>
</dbReference>
<sequence length="149" mass="17709">MKYLNSDILREIGSLSRCIHSISDLKFKEINLQKGQFTFLTRICENQGINQIDLSNLLKVDKTTTTKAIQKLIEAGYIVKNRDEVDKRMWRLYPKEKALEIYKFIIEEENRNIEVCFNDFSAEEKEIVNKLVKKMRENIENGWKEIKNF</sequence>
<reference evidence="5 6" key="1">
    <citation type="submission" date="2020-06" db="EMBL/GenBank/DDBJ databases">
        <title>Complete Genome Sequence of Clostridium muelleri sp. nov. P21T, an Acid-Alcohol Producing Acetogen Isolated from Old Hay.</title>
        <authorList>
            <person name="Duncan K.E."/>
            <person name="Tanner R.S."/>
        </authorList>
    </citation>
    <scope>NUCLEOTIDE SEQUENCE [LARGE SCALE GENOMIC DNA]</scope>
    <source>
        <strain evidence="5 6">P21</strain>
    </source>
</reference>
<evidence type="ECO:0000256" key="1">
    <source>
        <dbReference type="ARBA" id="ARBA00023015"/>
    </source>
</evidence>
<dbReference type="InterPro" id="IPR000835">
    <property type="entry name" value="HTH_MarR-typ"/>
</dbReference>
<evidence type="ECO:0000313" key="6">
    <source>
        <dbReference type="Proteomes" id="UP000537131"/>
    </source>
</evidence>
<dbReference type="PANTHER" id="PTHR42756:SF2">
    <property type="entry name" value="MARR FAMILY REGULATORY PROTEIN"/>
    <property type="match status" value="1"/>
</dbReference>
<keyword evidence="6" id="KW-1185">Reference proteome</keyword>
<accession>A0A7Y0HPE1</accession>
<dbReference type="AlphaFoldDB" id="A0A7Y0HPE1"/>
<organism evidence="5 6">
    <name type="scientific">Clostridium muellerianum</name>
    <dbReference type="NCBI Taxonomy" id="2716538"/>
    <lineage>
        <taxon>Bacteria</taxon>
        <taxon>Bacillati</taxon>
        <taxon>Bacillota</taxon>
        <taxon>Clostridia</taxon>
        <taxon>Eubacteriales</taxon>
        <taxon>Clostridiaceae</taxon>
        <taxon>Clostridium</taxon>
    </lineage>
</organism>
<dbReference type="InterPro" id="IPR036390">
    <property type="entry name" value="WH_DNA-bd_sf"/>
</dbReference>
<evidence type="ECO:0000313" key="5">
    <source>
        <dbReference type="EMBL" id="NMM63617.1"/>
    </source>
</evidence>
<dbReference type="SUPFAM" id="SSF46785">
    <property type="entry name" value="Winged helix' DNA-binding domain"/>
    <property type="match status" value="1"/>
</dbReference>
<dbReference type="PANTHER" id="PTHR42756">
    <property type="entry name" value="TRANSCRIPTIONAL REGULATOR, MARR"/>
    <property type="match status" value="1"/>
</dbReference>
<dbReference type="PRINTS" id="PR00598">
    <property type="entry name" value="HTHMARR"/>
</dbReference>
<gene>
    <name evidence="5" type="ORF">HBE96_13215</name>
</gene>
<dbReference type="InterPro" id="IPR036388">
    <property type="entry name" value="WH-like_DNA-bd_sf"/>
</dbReference>
<name>A0A7Y0HPE1_9CLOT</name>